<reference evidence="1" key="1">
    <citation type="submission" date="2020-04" db="EMBL/GenBank/DDBJ databases">
        <authorList>
            <person name="Chiriac C."/>
            <person name="Salcher M."/>
            <person name="Ghai R."/>
            <person name="Kavagutti S V."/>
        </authorList>
    </citation>
    <scope>NUCLEOTIDE SEQUENCE</scope>
</reference>
<accession>A0A6J5KNA1</accession>
<sequence length="91" mass="10611">MIFTDSRYATGRISKAHDARNNVFAVNVSRQFPTQSTRFFHYNWVENDRIDSVAYSLLGASSFWWMIMDFNPEIIDPFNIPVGTTLRVPYV</sequence>
<protein>
    <recommendedName>
        <fullName evidence="2">LysM domain-containing protein</fullName>
    </recommendedName>
</protein>
<gene>
    <name evidence="1" type="ORF">UFOVP45_43</name>
</gene>
<proteinExistence type="predicted"/>
<organism evidence="1">
    <name type="scientific">uncultured Caudovirales phage</name>
    <dbReference type="NCBI Taxonomy" id="2100421"/>
    <lineage>
        <taxon>Viruses</taxon>
        <taxon>Duplodnaviria</taxon>
        <taxon>Heunggongvirae</taxon>
        <taxon>Uroviricota</taxon>
        <taxon>Caudoviricetes</taxon>
        <taxon>Peduoviridae</taxon>
        <taxon>Maltschvirus</taxon>
        <taxon>Maltschvirus maltsch</taxon>
    </lineage>
</organism>
<evidence type="ECO:0008006" key="2">
    <source>
        <dbReference type="Google" id="ProtNLM"/>
    </source>
</evidence>
<dbReference type="EMBL" id="LR796175">
    <property type="protein sequence ID" value="CAB4123864.1"/>
    <property type="molecule type" value="Genomic_DNA"/>
</dbReference>
<evidence type="ECO:0000313" key="1">
    <source>
        <dbReference type="EMBL" id="CAB4123864.1"/>
    </source>
</evidence>
<name>A0A6J5KNA1_9CAUD</name>